<name>A0AA39ZR47_9PEZI</name>
<reference evidence="2" key="1">
    <citation type="submission" date="2023-06" db="EMBL/GenBank/DDBJ databases">
        <title>Genome-scale phylogeny and comparative genomics of the fungal order Sordariales.</title>
        <authorList>
            <consortium name="Lawrence Berkeley National Laboratory"/>
            <person name="Hensen N."/>
            <person name="Bonometti L."/>
            <person name="Westerberg I."/>
            <person name="Brannstrom I.O."/>
            <person name="Guillou S."/>
            <person name="Cros-Aarteil S."/>
            <person name="Calhoun S."/>
            <person name="Haridas S."/>
            <person name="Kuo A."/>
            <person name="Mondo S."/>
            <person name="Pangilinan J."/>
            <person name="Riley R."/>
            <person name="LaButti K."/>
            <person name="Andreopoulos B."/>
            <person name="Lipzen A."/>
            <person name="Chen C."/>
            <person name="Yanf M."/>
            <person name="Daum C."/>
            <person name="Ng V."/>
            <person name="Clum A."/>
            <person name="Steindorff A."/>
            <person name="Ohm R."/>
            <person name="Martin F."/>
            <person name="Silar P."/>
            <person name="Natvig D."/>
            <person name="Lalanne C."/>
            <person name="Gautier V."/>
            <person name="Ament-velasquez S.L."/>
            <person name="Kruys A."/>
            <person name="Hutchinson M.I."/>
            <person name="Powell A.J."/>
            <person name="Barry K."/>
            <person name="Miller A.N."/>
            <person name="Grigoriev I.V."/>
            <person name="Debuchy R."/>
            <person name="Gladieux P."/>
            <person name="Thoren M.H."/>
            <person name="Johannesson H."/>
        </authorList>
    </citation>
    <scope>NUCLEOTIDE SEQUENCE</scope>
    <source>
        <strain evidence="2">SMH2392-1A</strain>
    </source>
</reference>
<feature type="transmembrane region" description="Helical" evidence="1">
    <location>
        <begin position="92"/>
        <end position="115"/>
    </location>
</feature>
<evidence type="ECO:0000313" key="2">
    <source>
        <dbReference type="EMBL" id="KAK0702043.1"/>
    </source>
</evidence>
<accession>A0AA39ZR47</accession>
<protein>
    <submittedName>
        <fullName evidence="2">Uncharacterized protein</fullName>
    </submittedName>
</protein>
<keyword evidence="1" id="KW-0812">Transmembrane</keyword>
<organism evidence="2 3">
    <name type="scientific">Lasiosphaeria miniovina</name>
    <dbReference type="NCBI Taxonomy" id="1954250"/>
    <lineage>
        <taxon>Eukaryota</taxon>
        <taxon>Fungi</taxon>
        <taxon>Dikarya</taxon>
        <taxon>Ascomycota</taxon>
        <taxon>Pezizomycotina</taxon>
        <taxon>Sordariomycetes</taxon>
        <taxon>Sordariomycetidae</taxon>
        <taxon>Sordariales</taxon>
        <taxon>Lasiosphaeriaceae</taxon>
        <taxon>Lasiosphaeria</taxon>
    </lineage>
</organism>
<dbReference type="GeneID" id="85330506"/>
<keyword evidence="3" id="KW-1185">Reference proteome</keyword>
<evidence type="ECO:0000313" key="3">
    <source>
        <dbReference type="Proteomes" id="UP001172101"/>
    </source>
</evidence>
<dbReference type="Proteomes" id="UP001172101">
    <property type="component" value="Unassembled WGS sequence"/>
</dbReference>
<sequence>MPRVIGILKDALDLRVGLQQRKWHWVVIDLPERGLGGLPIDNRSTMSALMPGGNLHRITFLAMVKKNMVLIHYLIVVSSTTLRHGFNCIEAGGGGIFIGYIYVGIGFIGVYYAYFGRIEAR</sequence>
<dbReference type="AlphaFoldDB" id="A0AA39ZR47"/>
<keyword evidence="1" id="KW-0472">Membrane</keyword>
<proteinExistence type="predicted"/>
<gene>
    <name evidence="2" type="ORF">B0T26DRAFT_807850</name>
</gene>
<keyword evidence="1" id="KW-1133">Transmembrane helix</keyword>
<evidence type="ECO:0000256" key="1">
    <source>
        <dbReference type="SAM" id="Phobius"/>
    </source>
</evidence>
<dbReference type="EMBL" id="JAUIRO010000009">
    <property type="protein sequence ID" value="KAK0702043.1"/>
    <property type="molecule type" value="Genomic_DNA"/>
</dbReference>
<feature type="transmembrane region" description="Helical" evidence="1">
    <location>
        <begin position="67"/>
        <end position="86"/>
    </location>
</feature>
<dbReference type="RefSeq" id="XP_060289707.1">
    <property type="nucleotide sequence ID" value="XM_060447236.1"/>
</dbReference>
<comment type="caution">
    <text evidence="2">The sequence shown here is derived from an EMBL/GenBank/DDBJ whole genome shotgun (WGS) entry which is preliminary data.</text>
</comment>